<evidence type="ECO:0000313" key="3">
    <source>
        <dbReference type="Proteomes" id="UP000248627"/>
    </source>
</evidence>
<comment type="caution">
    <text evidence="2">The sequence shown here is derived from an EMBL/GenBank/DDBJ whole genome shotgun (WGS) entry which is preliminary data.</text>
</comment>
<name>A0A2W2DQ93_9ACTN</name>
<evidence type="ECO:0000313" key="2">
    <source>
        <dbReference type="EMBL" id="PZF94933.1"/>
    </source>
</evidence>
<feature type="compositionally biased region" description="Basic and acidic residues" evidence="1">
    <location>
        <begin position="15"/>
        <end position="33"/>
    </location>
</feature>
<protein>
    <submittedName>
        <fullName evidence="2">Uncharacterized protein</fullName>
    </submittedName>
</protein>
<dbReference type="EMBL" id="POTX01000098">
    <property type="protein sequence ID" value="PZF94933.1"/>
    <property type="molecule type" value="Genomic_DNA"/>
</dbReference>
<dbReference type="OrthoDB" id="3392235at2"/>
<reference evidence="2 3" key="1">
    <citation type="submission" date="2018-01" db="EMBL/GenBank/DDBJ databases">
        <title>Draft genome sequence of Jishengella endophytica.</title>
        <authorList>
            <person name="Sahin N."/>
            <person name="Ay H."/>
            <person name="Saygin H."/>
        </authorList>
    </citation>
    <scope>NUCLEOTIDE SEQUENCE [LARGE SCALE GENOMIC DNA]</scope>
    <source>
        <strain evidence="2 3">DSM 45430</strain>
    </source>
</reference>
<feature type="region of interest" description="Disordered" evidence="1">
    <location>
        <begin position="1"/>
        <end position="108"/>
    </location>
</feature>
<organism evidence="2 3">
    <name type="scientific">Micromonospora endophytica</name>
    <dbReference type="NCBI Taxonomy" id="515350"/>
    <lineage>
        <taxon>Bacteria</taxon>
        <taxon>Bacillati</taxon>
        <taxon>Actinomycetota</taxon>
        <taxon>Actinomycetes</taxon>
        <taxon>Micromonosporales</taxon>
        <taxon>Micromonosporaceae</taxon>
        <taxon>Micromonospora</taxon>
    </lineage>
</organism>
<keyword evidence="3" id="KW-1185">Reference proteome</keyword>
<proteinExistence type="predicted"/>
<sequence>MPGGSNYGILPAKDSAVRRTRGDRDGRTADRPWRPGVRTAGRPKRPGGRTAGASRIPAAVRPAQGETAAAGPTAASKERSTCPSLPPRLTPRCWTAPRPAGTRTRRST</sequence>
<accession>A0A2W2DQ93</accession>
<dbReference type="Proteomes" id="UP000248627">
    <property type="component" value="Unassembled WGS sequence"/>
</dbReference>
<dbReference type="AlphaFoldDB" id="A0A2W2DQ93"/>
<evidence type="ECO:0000256" key="1">
    <source>
        <dbReference type="SAM" id="MobiDB-lite"/>
    </source>
</evidence>
<gene>
    <name evidence="2" type="ORF">C1I93_15905</name>
</gene>